<dbReference type="OrthoDB" id="3182995at2759"/>
<organism evidence="1 2">
    <name type="scientific">Panaeolus cyanescens</name>
    <dbReference type="NCBI Taxonomy" id="181874"/>
    <lineage>
        <taxon>Eukaryota</taxon>
        <taxon>Fungi</taxon>
        <taxon>Dikarya</taxon>
        <taxon>Basidiomycota</taxon>
        <taxon>Agaricomycotina</taxon>
        <taxon>Agaricomycetes</taxon>
        <taxon>Agaricomycetidae</taxon>
        <taxon>Agaricales</taxon>
        <taxon>Agaricineae</taxon>
        <taxon>Galeropsidaceae</taxon>
        <taxon>Panaeolus</taxon>
    </lineage>
</organism>
<dbReference type="EMBL" id="NHTK01001069">
    <property type="protein sequence ID" value="PPR03404.1"/>
    <property type="molecule type" value="Genomic_DNA"/>
</dbReference>
<keyword evidence="2" id="KW-1185">Reference proteome</keyword>
<comment type="caution">
    <text evidence="1">The sequence shown here is derived from an EMBL/GenBank/DDBJ whole genome shotgun (WGS) entry which is preliminary data.</text>
</comment>
<proteinExistence type="predicted"/>
<accession>A0A409YLD4</accession>
<evidence type="ECO:0008006" key="3">
    <source>
        <dbReference type="Google" id="ProtNLM"/>
    </source>
</evidence>
<protein>
    <recommendedName>
        <fullName evidence="3">Protein kinase domain-containing protein</fullName>
    </recommendedName>
</protein>
<reference evidence="1 2" key="1">
    <citation type="journal article" date="2018" name="Evol. Lett.">
        <title>Horizontal gene cluster transfer increased hallucinogenic mushroom diversity.</title>
        <authorList>
            <person name="Reynolds H.T."/>
            <person name="Vijayakumar V."/>
            <person name="Gluck-Thaler E."/>
            <person name="Korotkin H.B."/>
            <person name="Matheny P.B."/>
            <person name="Slot J.C."/>
        </authorList>
    </citation>
    <scope>NUCLEOTIDE SEQUENCE [LARGE SCALE GENOMIC DNA]</scope>
    <source>
        <strain evidence="1 2">2629</strain>
    </source>
</reference>
<gene>
    <name evidence="1" type="ORF">CVT24_012529</name>
</gene>
<dbReference type="AlphaFoldDB" id="A0A409YLD4"/>
<dbReference type="Proteomes" id="UP000284842">
    <property type="component" value="Unassembled WGS sequence"/>
</dbReference>
<name>A0A409YLD4_9AGAR</name>
<evidence type="ECO:0000313" key="1">
    <source>
        <dbReference type="EMBL" id="PPR03404.1"/>
    </source>
</evidence>
<dbReference type="InParanoid" id="A0A409YLD4"/>
<evidence type="ECO:0000313" key="2">
    <source>
        <dbReference type="Proteomes" id="UP000284842"/>
    </source>
</evidence>
<sequence>MSTHSPALNAINELTLLDFARNEQGQSVPIVLTRRTASPIKGVYTWKPSLLPDGPPARKPSQLPPPGQLKAQISAQELIGDGRCGTVYSTNILDIYDPQQQNLTIWNPKAPSLPNLVIKIADFDRLDDMEHEAGVYDEMESLQGIAIPRCYGWFEAELPNAWAVPEQDTAQYPKIPRKLSVLLLERMGGHLPLGERLPDRNDLWAVFNDMSRLGIEQPDMRYSNILYAPSSDKDSIGEVCPNHDCVHKYRVIDFDRARKTDYTLKQHYYEQIGTLGRLLEMMEMNIILEPWEY</sequence>